<dbReference type="GO" id="GO:0043531">
    <property type="term" value="F:ADP binding"/>
    <property type="evidence" value="ECO:0007669"/>
    <property type="project" value="InterPro"/>
</dbReference>
<feature type="region of interest" description="Disordered" evidence="1">
    <location>
        <begin position="51"/>
        <end position="84"/>
    </location>
</feature>
<protein>
    <recommendedName>
        <fullName evidence="2">NB-ARC domain-containing protein</fullName>
    </recommendedName>
</protein>
<reference evidence="3 4" key="1">
    <citation type="submission" date="2019-07" db="EMBL/GenBank/DDBJ databases">
        <title>De Novo Assembly of kiwifruit Actinidia rufa.</title>
        <authorList>
            <person name="Sugita-Konishi S."/>
            <person name="Sato K."/>
            <person name="Mori E."/>
            <person name="Abe Y."/>
            <person name="Kisaki G."/>
            <person name="Hamano K."/>
            <person name="Suezawa K."/>
            <person name="Otani M."/>
            <person name="Fukuda T."/>
            <person name="Manabe T."/>
            <person name="Gomi K."/>
            <person name="Tabuchi M."/>
            <person name="Akimitsu K."/>
            <person name="Kataoka I."/>
        </authorList>
    </citation>
    <scope>NUCLEOTIDE SEQUENCE [LARGE SCALE GENOMIC DNA]</scope>
    <source>
        <strain evidence="4">cv. Fuchu</strain>
    </source>
</reference>
<dbReference type="AlphaFoldDB" id="A0A7J0FSX1"/>
<evidence type="ECO:0000313" key="3">
    <source>
        <dbReference type="EMBL" id="GFZ01812.1"/>
    </source>
</evidence>
<organism evidence="3 4">
    <name type="scientific">Actinidia rufa</name>
    <dbReference type="NCBI Taxonomy" id="165716"/>
    <lineage>
        <taxon>Eukaryota</taxon>
        <taxon>Viridiplantae</taxon>
        <taxon>Streptophyta</taxon>
        <taxon>Embryophyta</taxon>
        <taxon>Tracheophyta</taxon>
        <taxon>Spermatophyta</taxon>
        <taxon>Magnoliopsida</taxon>
        <taxon>eudicotyledons</taxon>
        <taxon>Gunneridae</taxon>
        <taxon>Pentapetalae</taxon>
        <taxon>asterids</taxon>
        <taxon>Ericales</taxon>
        <taxon>Actinidiaceae</taxon>
        <taxon>Actinidia</taxon>
    </lineage>
</organism>
<keyword evidence="4" id="KW-1185">Reference proteome</keyword>
<gene>
    <name evidence="3" type="ORF">Acr_15g0004210</name>
</gene>
<feature type="compositionally biased region" description="Polar residues" evidence="1">
    <location>
        <begin position="70"/>
        <end position="84"/>
    </location>
</feature>
<sequence length="179" mass="19581">MRIPNGVSTANVGNVVEIESRGYLILRVRLVRWRLTANLINRCDIGDVRTSGSRGQHSRNLSLIGRSHQIKSGQDNSSGGSLQQANAGKKFDKIAMVVVSQTPNVTKILEEVANKLELEEVGIPFGEDHKCFKILLTSQSQAVCSEMGAQKTSPIQLFSELEAWVLFRNMVAADADSSV</sequence>
<dbReference type="InterPro" id="IPR002182">
    <property type="entry name" value="NB-ARC"/>
</dbReference>
<feature type="compositionally biased region" description="Polar residues" evidence="1">
    <location>
        <begin position="51"/>
        <end position="61"/>
    </location>
</feature>
<dbReference type="Proteomes" id="UP000585474">
    <property type="component" value="Unassembled WGS sequence"/>
</dbReference>
<accession>A0A7J0FSX1</accession>
<name>A0A7J0FSX1_9ERIC</name>
<dbReference type="OrthoDB" id="3794806at2759"/>
<evidence type="ECO:0000256" key="1">
    <source>
        <dbReference type="SAM" id="MobiDB-lite"/>
    </source>
</evidence>
<dbReference type="EMBL" id="BJWL01000015">
    <property type="protein sequence ID" value="GFZ01812.1"/>
    <property type="molecule type" value="Genomic_DNA"/>
</dbReference>
<proteinExistence type="predicted"/>
<evidence type="ECO:0000259" key="2">
    <source>
        <dbReference type="Pfam" id="PF00931"/>
    </source>
</evidence>
<comment type="caution">
    <text evidence="3">The sequence shown here is derived from an EMBL/GenBank/DDBJ whole genome shotgun (WGS) entry which is preliminary data.</text>
</comment>
<dbReference type="Pfam" id="PF00931">
    <property type="entry name" value="NB-ARC"/>
    <property type="match status" value="1"/>
</dbReference>
<evidence type="ECO:0000313" key="4">
    <source>
        <dbReference type="Proteomes" id="UP000585474"/>
    </source>
</evidence>
<feature type="domain" description="NB-ARC" evidence="2">
    <location>
        <begin position="108"/>
        <end position="174"/>
    </location>
</feature>